<evidence type="ECO:0000313" key="2">
    <source>
        <dbReference type="EMBL" id="ADZ92693.1"/>
    </source>
</evidence>
<dbReference type="Pfam" id="PF02423">
    <property type="entry name" value="OCD_Mu_crystall"/>
    <property type="match status" value="1"/>
</dbReference>
<dbReference type="NCBIfam" id="NF004793">
    <property type="entry name" value="PRK06141.1"/>
    <property type="match status" value="1"/>
</dbReference>
<dbReference type="GO" id="GO:0005737">
    <property type="term" value="C:cytoplasm"/>
    <property type="evidence" value="ECO:0007669"/>
    <property type="project" value="TreeGrafter"/>
</dbReference>
<dbReference type="InterPro" id="IPR023401">
    <property type="entry name" value="ODC_N"/>
</dbReference>
<dbReference type="Gene3D" id="3.40.50.720">
    <property type="entry name" value="NAD(P)-binding Rossmann-like Domain"/>
    <property type="match status" value="1"/>
</dbReference>
<dbReference type="Proteomes" id="UP000001062">
    <property type="component" value="Chromosome"/>
</dbReference>
<dbReference type="OrthoDB" id="9809203at2"/>
<dbReference type="EMBL" id="CP002583">
    <property type="protein sequence ID" value="ADZ92693.1"/>
    <property type="molecule type" value="Genomic_DNA"/>
</dbReference>
<name>F2JTS3_MARM1</name>
<dbReference type="HOGENOM" id="CLU_042088_2_1_6"/>
<dbReference type="RefSeq" id="WP_013662595.1">
    <property type="nucleotide sequence ID" value="NC_015276.1"/>
</dbReference>
<dbReference type="EC" id="4.3.1.12" evidence="2"/>
<dbReference type="InterPro" id="IPR036291">
    <property type="entry name" value="NAD(P)-bd_dom_sf"/>
</dbReference>
<dbReference type="InterPro" id="IPR003462">
    <property type="entry name" value="ODC_Mu_crystall"/>
</dbReference>
<dbReference type="FunFam" id="3.40.50.720:FF:000311">
    <property type="entry name" value="Ornithine cyclodeaminase"/>
    <property type="match status" value="1"/>
</dbReference>
<protein>
    <submittedName>
        <fullName evidence="2">Ornithine cyclodeaminase</fullName>
        <ecNumber evidence="2">4.3.1.12</ecNumber>
    </submittedName>
</protein>
<organism evidence="2 3">
    <name type="scientific">Marinomonas mediterranea (strain ATCC 700492 / JCM 21426 / NBRC 103028 / MMB-1)</name>
    <dbReference type="NCBI Taxonomy" id="717774"/>
    <lineage>
        <taxon>Bacteria</taxon>
        <taxon>Pseudomonadati</taxon>
        <taxon>Pseudomonadota</taxon>
        <taxon>Gammaproteobacteria</taxon>
        <taxon>Oceanospirillales</taxon>
        <taxon>Oceanospirillaceae</taxon>
        <taxon>Marinomonas</taxon>
    </lineage>
</organism>
<proteinExistence type="inferred from homology"/>
<evidence type="ECO:0000256" key="1">
    <source>
        <dbReference type="ARBA" id="ARBA00008903"/>
    </source>
</evidence>
<evidence type="ECO:0000313" key="3">
    <source>
        <dbReference type="Proteomes" id="UP000001062"/>
    </source>
</evidence>
<dbReference type="Gene3D" id="3.30.1780.10">
    <property type="entry name" value="ornithine cyclodeaminase, domain 1"/>
    <property type="match status" value="1"/>
</dbReference>
<dbReference type="GO" id="GO:0008473">
    <property type="term" value="F:ornithine cyclodeaminase activity"/>
    <property type="evidence" value="ECO:0007669"/>
    <property type="project" value="UniProtKB-EC"/>
</dbReference>
<dbReference type="PANTHER" id="PTHR13812">
    <property type="entry name" value="KETIMINE REDUCTASE MU-CRYSTALLIN"/>
    <property type="match status" value="1"/>
</dbReference>
<comment type="similarity">
    <text evidence="1">Belongs to the ornithine cyclodeaminase/mu-crystallin family.</text>
</comment>
<dbReference type="eggNOG" id="COG2423">
    <property type="taxonomic scope" value="Bacteria"/>
</dbReference>
<dbReference type="GO" id="GO:0016491">
    <property type="term" value="F:oxidoreductase activity"/>
    <property type="evidence" value="ECO:0007669"/>
    <property type="project" value="UniProtKB-ARBA"/>
</dbReference>
<keyword evidence="3" id="KW-1185">Reference proteome</keyword>
<reference evidence="2 3" key="1">
    <citation type="journal article" date="2012" name="Stand. Genomic Sci.">
        <title>Complete genome sequence of the melanogenic marine bacterium Marinomonas mediterranea type strain (MMB-1(T)).</title>
        <authorList>
            <person name="Lucas-Elio P."/>
            <person name="Goodwin L."/>
            <person name="Woyke T."/>
            <person name="Pitluck S."/>
            <person name="Nolan M."/>
            <person name="Kyrpides N.C."/>
            <person name="Detter J.C."/>
            <person name="Copeland A."/>
            <person name="Teshima H."/>
            <person name="Bruce D."/>
            <person name="Detter C."/>
            <person name="Tapia R."/>
            <person name="Han S."/>
            <person name="Land M.L."/>
            <person name="Ivanova N."/>
            <person name="Mikhailova N."/>
            <person name="Johnston A.W."/>
            <person name="Sanchez-Amat A."/>
        </authorList>
    </citation>
    <scope>NUCLEOTIDE SEQUENCE [LARGE SCALE GENOMIC DNA]</scope>
    <source>
        <strain evidence="3">ATCC 700492 / JCM 21426 / NBRC 103028 / MMB-1</strain>
    </source>
</reference>
<sequence>MLIISAEQVESTLDFTTLVSALKSAFSRDFGMPQRQMYPIPSDDTEHHNTFALLPAWTDEVIGVKSFTNYPGNPSKGLVTTSAQVLLFDRESGVPIALVDGTSLTNWRTAAVSALASSLMSREDSESLLLYGTGAMAPYMALAHAAVRPLKKIYIHGRQLSKMEKTCERVRQKRPDIDVVPCPTPEDIITGVDIVSCATSASIPLFKSSLLAAGTHIDLVGNHHPNSRECDSATVHMSRVIVDSRLNVLNEAGEILIPLNEGAIEHSHILGELSELCSGNVTPRTNSSQITLFKSVGTALGDVASAHLIYKKLN</sequence>
<dbReference type="GO" id="GO:0019752">
    <property type="term" value="P:carboxylic acid metabolic process"/>
    <property type="evidence" value="ECO:0007669"/>
    <property type="project" value="UniProtKB-ARBA"/>
</dbReference>
<dbReference type="PIRSF" id="PIRSF001439">
    <property type="entry name" value="CryM"/>
    <property type="match status" value="1"/>
</dbReference>
<dbReference type="PATRIC" id="fig|717774.3.peg.3580"/>
<accession>F2JTS3</accession>
<dbReference type="SUPFAM" id="SSF51735">
    <property type="entry name" value="NAD(P)-binding Rossmann-fold domains"/>
    <property type="match status" value="1"/>
</dbReference>
<dbReference type="PANTHER" id="PTHR13812:SF19">
    <property type="entry name" value="KETIMINE REDUCTASE MU-CRYSTALLIN"/>
    <property type="match status" value="1"/>
</dbReference>
<keyword evidence="2" id="KW-0456">Lyase</keyword>
<dbReference type="KEGG" id="mme:Marme_3477"/>
<gene>
    <name evidence="2" type="ordered locus">Marme_3477</name>
</gene>
<dbReference type="STRING" id="717774.Marme_3477"/>
<dbReference type="AlphaFoldDB" id="F2JTS3"/>